<feature type="region of interest" description="Disordered" evidence="1">
    <location>
        <begin position="227"/>
        <end position="369"/>
    </location>
</feature>
<feature type="region of interest" description="Disordered" evidence="1">
    <location>
        <begin position="29"/>
        <end position="56"/>
    </location>
</feature>
<dbReference type="PANTHER" id="PTHR36489">
    <property type="entry name" value="PROTEIN-COUPLED RECEPTOR GPR1, PUTATIVE-RELATED"/>
    <property type="match status" value="1"/>
</dbReference>
<feature type="compositionally biased region" description="Polar residues" evidence="1">
    <location>
        <begin position="32"/>
        <end position="52"/>
    </location>
</feature>
<dbReference type="PANTHER" id="PTHR36489:SF2">
    <property type="entry name" value="APPLE DOMAIN-CONTAINING PROTEIN"/>
    <property type="match status" value="1"/>
</dbReference>
<name>A0AA41G2D4_9EURY</name>
<feature type="compositionally biased region" description="Acidic residues" evidence="1">
    <location>
        <begin position="227"/>
        <end position="295"/>
    </location>
</feature>
<dbReference type="RefSeq" id="WP_162413668.1">
    <property type="nucleotide sequence ID" value="NZ_JAHQXE010000003.1"/>
</dbReference>
<evidence type="ECO:0000256" key="1">
    <source>
        <dbReference type="SAM" id="MobiDB-lite"/>
    </source>
</evidence>
<dbReference type="AlphaFoldDB" id="A0AA41G2D4"/>
<organism evidence="2 3">
    <name type="scientific">Haloarcula salina</name>
    <dbReference type="NCBI Taxonomy" id="1429914"/>
    <lineage>
        <taxon>Archaea</taxon>
        <taxon>Methanobacteriati</taxon>
        <taxon>Methanobacteriota</taxon>
        <taxon>Stenosarchaea group</taxon>
        <taxon>Halobacteria</taxon>
        <taxon>Halobacteriales</taxon>
        <taxon>Haloarculaceae</taxon>
        <taxon>Haloarcula</taxon>
    </lineage>
</organism>
<dbReference type="Proteomes" id="UP001166304">
    <property type="component" value="Unassembled WGS sequence"/>
</dbReference>
<comment type="caution">
    <text evidence="2">The sequence shown here is derived from an EMBL/GenBank/DDBJ whole genome shotgun (WGS) entry which is preliminary data.</text>
</comment>
<evidence type="ECO:0008006" key="4">
    <source>
        <dbReference type="Google" id="ProtNLM"/>
    </source>
</evidence>
<accession>A0AA41G2D4</accession>
<proteinExistence type="predicted"/>
<feature type="compositionally biased region" description="Acidic residues" evidence="1">
    <location>
        <begin position="318"/>
        <end position="362"/>
    </location>
</feature>
<evidence type="ECO:0000313" key="2">
    <source>
        <dbReference type="EMBL" id="MBV0902148.1"/>
    </source>
</evidence>
<evidence type="ECO:0000313" key="3">
    <source>
        <dbReference type="Proteomes" id="UP001166304"/>
    </source>
</evidence>
<sequence>MIRTHTLAVFVALLVAGGLAAQAGAVPGATAQQESPTTQTTGVSVDSLTAPNSTAPNSTVTVAATVTNNGDEAVTEPVEFRLGGAVVERTVVSLDANESASVTFEANTTGLDTGEYRHGVFTSEDGQIAEITVSESFTLDSLDAPSNVTAGDNVTVNATVTNPNDFQTTQPVEFRLDGDRLATQSVNLSANESTTVTFTVSTEDVDPDTYVHSVFTRDDGDFAELTVEEAPEEPTETPTEEPTENETEEPTENETEEPTENETEEPTENETEEPTENETEEPTENETEEPTENETEAPIGNETEEPTENETEAPIGNETEEPTEDETAEPIGNETEEPTEDETAEPVEETEEPTESGTEEGTEQATTEG</sequence>
<dbReference type="EMBL" id="JAHQXE010000003">
    <property type="protein sequence ID" value="MBV0902148.1"/>
    <property type="molecule type" value="Genomic_DNA"/>
</dbReference>
<dbReference type="InterPro" id="IPR013783">
    <property type="entry name" value="Ig-like_fold"/>
</dbReference>
<dbReference type="Gene3D" id="2.60.40.10">
    <property type="entry name" value="Immunoglobulins"/>
    <property type="match status" value="2"/>
</dbReference>
<gene>
    <name evidence="2" type="ORF">KTS37_10145</name>
</gene>
<keyword evidence="3" id="KW-1185">Reference proteome</keyword>
<protein>
    <recommendedName>
        <fullName evidence="4">CARDB domain-containing protein</fullName>
    </recommendedName>
</protein>
<reference evidence="2" key="1">
    <citation type="submission" date="2021-06" db="EMBL/GenBank/DDBJ databases">
        <title>New haloarchaea isolates fom saline soil.</title>
        <authorList>
            <person name="Duran-Viseras A."/>
            <person name="Sanchez-Porro C.S."/>
            <person name="Ventosa A."/>
        </authorList>
    </citation>
    <scope>NUCLEOTIDE SEQUENCE</scope>
    <source>
        <strain evidence="2">JCM 18369</strain>
    </source>
</reference>
<feature type="compositionally biased region" description="Acidic residues" evidence="1">
    <location>
        <begin position="302"/>
        <end position="311"/>
    </location>
</feature>